<dbReference type="OrthoDB" id="194358at2759"/>
<dbReference type="PANTHER" id="PTHR10039:SF16">
    <property type="entry name" value="GPI INOSITOL-DEACYLASE"/>
    <property type="match status" value="1"/>
</dbReference>
<sequence length="142" mass="16046">MEALYDRMASGISENISSTDKALAKTLLECVSSSLRVLTVAELSQAVDKDTLEILDFQRSIATLFGGFVVIDNSGNVAMIHRTAREYLLGGDRPFNISREAANERLFLSCIRCLMAVGLRTEVNRNERPIFLEYSSYYFHYY</sequence>
<name>A0A9N9LAU2_9HELO</name>
<comment type="caution">
    <text evidence="2">The sequence shown here is derived from an EMBL/GenBank/DDBJ whole genome shotgun (WGS) entry which is preliminary data.</text>
</comment>
<keyword evidence="3" id="KW-1185">Reference proteome</keyword>
<dbReference type="Pfam" id="PF22939">
    <property type="entry name" value="WHD_GPIID"/>
    <property type="match status" value="1"/>
</dbReference>
<reference evidence="2" key="1">
    <citation type="submission" date="2021-07" db="EMBL/GenBank/DDBJ databases">
        <authorList>
            <person name="Durling M."/>
        </authorList>
    </citation>
    <scope>NUCLEOTIDE SEQUENCE</scope>
</reference>
<accession>A0A9N9LAU2</accession>
<dbReference type="EMBL" id="CAJVRL010000115">
    <property type="protein sequence ID" value="CAG8961666.1"/>
    <property type="molecule type" value="Genomic_DNA"/>
</dbReference>
<dbReference type="Proteomes" id="UP000696280">
    <property type="component" value="Unassembled WGS sequence"/>
</dbReference>
<evidence type="ECO:0000259" key="1">
    <source>
        <dbReference type="Pfam" id="PF22939"/>
    </source>
</evidence>
<dbReference type="InterPro" id="IPR054471">
    <property type="entry name" value="GPIID_WHD"/>
</dbReference>
<proteinExistence type="predicted"/>
<feature type="domain" description="GPI inositol-deacylase winged helix" evidence="1">
    <location>
        <begin position="18"/>
        <end position="92"/>
    </location>
</feature>
<gene>
    <name evidence="2" type="ORF">HYFRA_00006203</name>
</gene>
<dbReference type="PANTHER" id="PTHR10039">
    <property type="entry name" value="AMELOGENIN"/>
    <property type="match status" value="1"/>
</dbReference>
<protein>
    <recommendedName>
        <fullName evidence="1">GPI inositol-deacylase winged helix domain-containing protein</fullName>
    </recommendedName>
</protein>
<dbReference type="AlphaFoldDB" id="A0A9N9LAU2"/>
<evidence type="ECO:0000313" key="3">
    <source>
        <dbReference type="Proteomes" id="UP000696280"/>
    </source>
</evidence>
<evidence type="ECO:0000313" key="2">
    <source>
        <dbReference type="EMBL" id="CAG8961666.1"/>
    </source>
</evidence>
<organism evidence="2 3">
    <name type="scientific">Hymenoscyphus fraxineus</name>
    <dbReference type="NCBI Taxonomy" id="746836"/>
    <lineage>
        <taxon>Eukaryota</taxon>
        <taxon>Fungi</taxon>
        <taxon>Dikarya</taxon>
        <taxon>Ascomycota</taxon>
        <taxon>Pezizomycotina</taxon>
        <taxon>Leotiomycetes</taxon>
        <taxon>Helotiales</taxon>
        <taxon>Helotiaceae</taxon>
        <taxon>Hymenoscyphus</taxon>
    </lineage>
</organism>